<keyword evidence="2" id="KW-0677">Repeat</keyword>
<evidence type="ECO:0000256" key="1">
    <source>
        <dbReference type="ARBA" id="ARBA00004394"/>
    </source>
</evidence>
<dbReference type="Proteomes" id="UP000095009">
    <property type="component" value="Unassembled WGS sequence"/>
</dbReference>
<dbReference type="AlphaFoldDB" id="A0A1E3PQH5"/>
<keyword evidence="4" id="KW-0472">Membrane</keyword>
<dbReference type="Pfam" id="PF04495">
    <property type="entry name" value="GRASP55_65"/>
    <property type="match status" value="1"/>
</dbReference>
<proteinExistence type="predicted"/>
<sequence length="488" mass="52364">MVRSIEQTVSPVVPANFNSSNSAYTAPHGSGRGHRSTLSMSFGRFNANNEEFNDANAPTHGFRILSVAKDSLASQLGLEPLFDFIIAVNDTPLTTLLVDTNQEPTRNLTPPSEEVDDFSNPYAIRPTVLPTPSPSTSSRSVVISTEAAPIDFFLYLIQQATPGSPVALDIWSAKGRTIRQVAFALPDNTSPGSLGISIQWTPLSVSDNVWHVLNVAPNSPAAQAGLLAQSDFIVAAEGGRLSVGGEDLLSRVVGAHYAQQQQSGESSPLTLFVYNADYNVIRPVHINPRRNWGGDGLLGCGVGYGLLHRLPEWIRDDDSHNINSNINNQGLYGGRVKRESNTGVLFEVNSDPSESPYLEPTSSSKYFIPATAITTQFSPPADSSAKYQHQSNFKFPPEAANEEVFGSNNDSHKSPSPTATPTLHPPPPPSAGLASTSRSNNLPPKATAVLDDYFNEEIQKSKELDRISTSAHGSAVDSSSLPPPPKAR</sequence>
<feature type="region of interest" description="Disordered" evidence="5">
    <location>
        <begin position="16"/>
        <end position="35"/>
    </location>
</feature>
<dbReference type="OrthoDB" id="3318at2759"/>
<dbReference type="STRING" id="857566.A0A1E3PQH5"/>
<evidence type="ECO:0000313" key="7">
    <source>
        <dbReference type="EMBL" id="ODQ67671.1"/>
    </source>
</evidence>
<dbReference type="InterPro" id="IPR024958">
    <property type="entry name" value="GRASP_PDZ"/>
</dbReference>
<dbReference type="GO" id="GO:0007030">
    <property type="term" value="P:Golgi organization"/>
    <property type="evidence" value="ECO:0007669"/>
    <property type="project" value="TreeGrafter"/>
</dbReference>
<keyword evidence="3" id="KW-0333">Golgi apparatus</keyword>
<evidence type="ECO:0000256" key="3">
    <source>
        <dbReference type="ARBA" id="ARBA00023034"/>
    </source>
</evidence>
<dbReference type="PROSITE" id="PS51865">
    <property type="entry name" value="PDZ_GRASP"/>
    <property type="match status" value="2"/>
</dbReference>
<feature type="compositionally biased region" description="Polar residues" evidence="5">
    <location>
        <begin position="467"/>
        <end position="480"/>
    </location>
</feature>
<reference evidence="7 8" key="1">
    <citation type="journal article" date="2016" name="Proc. Natl. Acad. Sci. U.S.A.">
        <title>Comparative genomics of biotechnologically important yeasts.</title>
        <authorList>
            <person name="Riley R."/>
            <person name="Haridas S."/>
            <person name="Wolfe K.H."/>
            <person name="Lopes M.R."/>
            <person name="Hittinger C.T."/>
            <person name="Goeker M."/>
            <person name="Salamov A.A."/>
            <person name="Wisecaver J.H."/>
            <person name="Long T.M."/>
            <person name="Calvey C.H."/>
            <person name="Aerts A.L."/>
            <person name="Barry K.W."/>
            <person name="Choi C."/>
            <person name="Clum A."/>
            <person name="Coughlan A.Y."/>
            <person name="Deshpande S."/>
            <person name="Douglass A.P."/>
            <person name="Hanson S.J."/>
            <person name="Klenk H.-P."/>
            <person name="LaButti K.M."/>
            <person name="Lapidus A."/>
            <person name="Lindquist E.A."/>
            <person name="Lipzen A.M."/>
            <person name="Meier-Kolthoff J.P."/>
            <person name="Ohm R.A."/>
            <person name="Otillar R.P."/>
            <person name="Pangilinan J.L."/>
            <person name="Peng Y."/>
            <person name="Rokas A."/>
            <person name="Rosa C.A."/>
            <person name="Scheuner C."/>
            <person name="Sibirny A.A."/>
            <person name="Slot J.C."/>
            <person name="Stielow J.B."/>
            <person name="Sun H."/>
            <person name="Kurtzman C.P."/>
            <person name="Blackwell M."/>
            <person name="Grigoriev I.V."/>
            <person name="Jeffries T.W."/>
        </authorList>
    </citation>
    <scope>NUCLEOTIDE SEQUENCE [LARGE SCALE GENOMIC DNA]</scope>
    <source>
        <strain evidence="7 8">DSM 6958</strain>
    </source>
</reference>
<evidence type="ECO:0000259" key="6">
    <source>
        <dbReference type="PROSITE" id="PS51865"/>
    </source>
</evidence>
<evidence type="ECO:0000313" key="8">
    <source>
        <dbReference type="Proteomes" id="UP000095009"/>
    </source>
</evidence>
<feature type="domain" description="PDZ GRASP-type" evidence="6">
    <location>
        <begin position="60"/>
        <end position="203"/>
    </location>
</feature>
<evidence type="ECO:0000256" key="2">
    <source>
        <dbReference type="ARBA" id="ARBA00022737"/>
    </source>
</evidence>
<comment type="subcellular location">
    <subcellularLocation>
        <location evidence="1">Golgi apparatus membrane</location>
    </subcellularLocation>
</comment>
<dbReference type="PANTHER" id="PTHR12893">
    <property type="entry name" value="GOLGI REASSEMBLY STACKING PROTEIN GRASP"/>
    <property type="match status" value="1"/>
</dbReference>
<dbReference type="GO" id="GO:0000139">
    <property type="term" value="C:Golgi membrane"/>
    <property type="evidence" value="ECO:0007669"/>
    <property type="project" value="UniProtKB-SubCell"/>
</dbReference>
<dbReference type="PANTHER" id="PTHR12893:SF0">
    <property type="entry name" value="GRASP65"/>
    <property type="match status" value="1"/>
</dbReference>
<name>A0A1E3PQH5_9ASCO</name>
<accession>A0A1E3PQH5</accession>
<dbReference type="EMBL" id="KV454407">
    <property type="protein sequence ID" value="ODQ67671.1"/>
    <property type="molecule type" value="Genomic_DNA"/>
</dbReference>
<dbReference type="SUPFAM" id="SSF50156">
    <property type="entry name" value="PDZ domain-like"/>
    <property type="match status" value="1"/>
</dbReference>
<organism evidence="7 8">
    <name type="scientific">Nadsonia fulvescens var. elongata DSM 6958</name>
    <dbReference type="NCBI Taxonomy" id="857566"/>
    <lineage>
        <taxon>Eukaryota</taxon>
        <taxon>Fungi</taxon>
        <taxon>Dikarya</taxon>
        <taxon>Ascomycota</taxon>
        <taxon>Saccharomycotina</taxon>
        <taxon>Dipodascomycetes</taxon>
        <taxon>Dipodascales</taxon>
        <taxon>Dipodascales incertae sedis</taxon>
        <taxon>Nadsonia</taxon>
    </lineage>
</organism>
<dbReference type="InterPro" id="IPR036034">
    <property type="entry name" value="PDZ_sf"/>
</dbReference>
<feature type="compositionally biased region" description="Basic and acidic residues" evidence="5">
    <location>
        <begin position="457"/>
        <end position="466"/>
    </location>
</feature>
<evidence type="ECO:0000256" key="5">
    <source>
        <dbReference type="SAM" id="MobiDB-lite"/>
    </source>
</evidence>
<feature type="domain" description="PDZ GRASP-type" evidence="6">
    <location>
        <begin position="208"/>
        <end position="307"/>
    </location>
</feature>
<evidence type="ECO:0000256" key="4">
    <source>
        <dbReference type="ARBA" id="ARBA00023136"/>
    </source>
</evidence>
<dbReference type="Gene3D" id="2.30.42.10">
    <property type="match status" value="2"/>
</dbReference>
<gene>
    <name evidence="7" type="ORF">NADFUDRAFT_50092</name>
</gene>
<dbReference type="InterPro" id="IPR007583">
    <property type="entry name" value="GRASP55_65"/>
</dbReference>
<keyword evidence="8" id="KW-1185">Reference proteome</keyword>
<protein>
    <recommendedName>
        <fullName evidence="6">PDZ GRASP-type domain-containing protein</fullName>
    </recommendedName>
</protein>
<feature type="region of interest" description="Disordered" evidence="5">
    <location>
        <begin position="401"/>
        <end position="488"/>
    </location>
</feature>